<dbReference type="Proteomes" id="UP000593573">
    <property type="component" value="Unassembled WGS sequence"/>
</dbReference>
<keyword evidence="2" id="KW-1185">Reference proteome</keyword>
<dbReference type="EMBL" id="JABFAB010000008">
    <property type="protein sequence ID" value="MBA0655042.1"/>
    <property type="molecule type" value="Genomic_DNA"/>
</dbReference>
<organism evidence="1 2">
    <name type="scientific">Gossypium klotzschianum</name>
    <dbReference type="NCBI Taxonomy" id="34286"/>
    <lineage>
        <taxon>Eukaryota</taxon>
        <taxon>Viridiplantae</taxon>
        <taxon>Streptophyta</taxon>
        <taxon>Embryophyta</taxon>
        <taxon>Tracheophyta</taxon>
        <taxon>Spermatophyta</taxon>
        <taxon>Magnoliopsida</taxon>
        <taxon>eudicotyledons</taxon>
        <taxon>Gunneridae</taxon>
        <taxon>Pentapetalae</taxon>
        <taxon>rosids</taxon>
        <taxon>malvids</taxon>
        <taxon>Malvales</taxon>
        <taxon>Malvaceae</taxon>
        <taxon>Malvoideae</taxon>
        <taxon>Gossypium</taxon>
    </lineage>
</organism>
<evidence type="ECO:0000313" key="2">
    <source>
        <dbReference type="Proteomes" id="UP000593573"/>
    </source>
</evidence>
<protein>
    <submittedName>
        <fullName evidence="1">Uncharacterized protein</fullName>
    </submittedName>
</protein>
<accession>A0A7J8UXL5</accession>
<name>A0A7J8UXL5_9ROSI</name>
<evidence type="ECO:0000313" key="1">
    <source>
        <dbReference type="EMBL" id="MBA0655042.1"/>
    </source>
</evidence>
<gene>
    <name evidence="1" type="ORF">Goklo_007564</name>
</gene>
<dbReference type="AlphaFoldDB" id="A0A7J8UXL5"/>
<reference evidence="1 2" key="1">
    <citation type="journal article" date="2019" name="Genome Biol. Evol.">
        <title>Insights into the evolution of the New World diploid cottons (Gossypium, subgenus Houzingenia) based on genome sequencing.</title>
        <authorList>
            <person name="Grover C.E."/>
            <person name="Arick M.A. 2nd"/>
            <person name="Thrash A."/>
            <person name="Conover J.L."/>
            <person name="Sanders W.S."/>
            <person name="Peterson D.G."/>
            <person name="Frelichowski J.E."/>
            <person name="Scheffler J.A."/>
            <person name="Scheffler B.E."/>
            <person name="Wendel J.F."/>
        </authorList>
    </citation>
    <scope>NUCLEOTIDE SEQUENCE [LARGE SCALE GENOMIC DNA]</scope>
    <source>
        <strain evidence="1">57</strain>
        <tissue evidence="1">Leaf</tissue>
    </source>
</reference>
<proteinExistence type="predicted"/>
<comment type="caution">
    <text evidence="1">The sequence shown here is derived from an EMBL/GenBank/DDBJ whole genome shotgun (WGS) entry which is preliminary data.</text>
</comment>
<sequence>MRCMILTWIPNMGWFRFGASSNPLFSFRQ</sequence>